<dbReference type="NCBIfam" id="NF040941">
    <property type="entry name" value="GGGWT_bact"/>
    <property type="match status" value="2"/>
</dbReference>
<dbReference type="SMART" id="SM00186">
    <property type="entry name" value="FBG"/>
    <property type="match status" value="1"/>
</dbReference>
<dbReference type="PROSITE" id="PS00514">
    <property type="entry name" value="FIBRINOGEN_C_1"/>
    <property type="match status" value="1"/>
</dbReference>
<dbReference type="Proteomes" id="UP001152795">
    <property type="component" value="Unassembled WGS sequence"/>
</dbReference>
<dbReference type="AlphaFoldDB" id="A0A6S7HQM2"/>
<dbReference type="PROSITE" id="PS51406">
    <property type="entry name" value="FIBRINOGEN_C_2"/>
    <property type="match status" value="2"/>
</dbReference>
<keyword evidence="2" id="KW-1185">Reference proteome</keyword>
<dbReference type="OrthoDB" id="6038967at2759"/>
<dbReference type="InterPro" id="IPR036056">
    <property type="entry name" value="Fibrinogen-like_C"/>
</dbReference>
<dbReference type="InterPro" id="IPR002181">
    <property type="entry name" value="Fibrinogen_a/b/g_C_dom"/>
</dbReference>
<evidence type="ECO:0000313" key="2">
    <source>
        <dbReference type="Proteomes" id="UP001152795"/>
    </source>
</evidence>
<accession>A0A6S7HQM2</accession>
<dbReference type="Gene3D" id="3.90.215.10">
    <property type="entry name" value="Gamma Fibrinogen, chain A, domain 1"/>
    <property type="match status" value="2"/>
</dbReference>
<dbReference type="PANTHER" id="PTHR19143:SF424">
    <property type="entry name" value="FIBRINOGEN C-TERMINAL DOMAIN-CONTAINING PROTEIN"/>
    <property type="match status" value="1"/>
</dbReference>
<dbReference type="InterPro" id="IPR014716">
    <property type="entry name" value="Fibrinogen_a/b/g_C_1"/>
</dbReference>
<name>A0A6S7HQM2_PARCT</name>
<dbReference type="SUPFAM" id="SSF56496">
    <property type="entry name" value="Fibrinogen C-terminal domain-like"/>
    <property type="match status" value="2"/>
</dbReference>
<dbReference type="Pfam" id="PF00147">
    <property type="entry name" value="Fibrinogen_C"/>
    <property type="match status" value="2"/>
</dbReference>
<proteinExistence type="predicted"/>
<dbReference type="CDD" id="cd00087">
    <property type="entry name" value="FReD"/>
    <property type="match status" value="1"/>
</dbReference>
<comment type="caution">
    <text evidence="1">The sequence shown here is derived from an EMBL/GenBank/DDBJ whole genome shotgun (WGS) entry which is preliminary data.</text>
</comment>
<dbReference type="FunFam" id="3.90.215.10:FF:000001">
    <property type="entry name" value="Tenascin isoform 1"/>
    <property type="match status" value="1"/>
</dbReference>
<dbReference type="InterPro" id="IPR050373">
    <property type="entry name" value="Fibrinogen_C-term_domain"/>
</dbReference>
<dbReference type="EMBL" id="CACRXK020005897">
    <property type="protein sequence ID" value="CAB4007744.1"/>
    <property type="molecule type" value="Genomic_DNA"/>
</dbReference>
<dbReference type="GO" id="GO:0005615">
    <property type="term" value="C:extracellular space"/>
    <property type="evidence" value="ECO:0007669"/>
    <property type="project" value="TreeGrafter"/>
</dbReference>
<dbReference type="PANTHER" id="PTHR19143">
    <property type="entry name" value="FIBRINOGEN/TENASCIN/ANGIOPOEITIN"/>
    <property type="match status" value="1"/>
</dbReference>
<evidence type="ECO:0000313" key="1">
    <source>
        <dbReference type="EMBL" id="CAB4007744.1"/>
    </source>
</evidence>
<sequence>MLDSLHKLDQATESSFSTELKRLFPVTMQLKYKTIDPTVYFKIREHRVSTSYKTKVSLRGYDPGKCNKGNHGKLVMVKNREDNDKLLVCAEENKVYLWKPTDGSNPTGEYFNPAYDCSDALNKISEAKDGFYWIKLSGNIPKKAYCDMSTDGGGWVLIGRKTNAVTWTVPSNNKTVEPFGEPHWSSSLGDAPIVDFRVQLATQEDFSATKAHWSFRLKTKRPLKNLLMLNEGGCGRLSPGIGNISYVKDLETNEIVTTKFRCSQFSSYHSKSDGFGWDMLNNCLNRRCSPGFAFHKKYPVQIDYSGAFSYSSSGNTSGITHESTSFIGCENHKCCGCFGPVGGKKNYCGIECRAKNGGTIEKNVYTWFWVRSSLPKRVWNKCMEYKVTVGQGKVVWYKLYNGNAVPVMGRCDQNEVLLNDGIVVVPDSAAAQKVPPVPGLLEYRKDTKKLYVRSNETWNVIGEDKKLNIKLEKLEKNVAELKTRLGSANKTVNDHIMDKVQSTTSKPTSATATPTKVRSCSSLYKSGERKDGVYTINPDGLGSFKVRCDMQTDGGGWAVFQRRQDASVDFYRGWQDYKNGFGDLNGNFWLGFDKIHRLTKSGQNVLRLDLMDWTNDTAYAKYGSFSVTSDGYKLNLGSFSGNAGDSLKYHNGMKFTTYDRDNDQGDGENCAVSWQGAWWYKSCQHSNLNGRYLKAGETSAKGIRWWHWKSDNRSMKKTELKIRPAGF</sequence>
<dbReference type="InterPro" id="IPR020837">
    <property type="entry name" value="Fibrinogen_CS"/>
</dbReference>
<reference evidence="1" key="1">
    <citation type="submission" date="2020-04" db="EMBL/GenBank/DDBJ databases">
        <authorList>
            <person name="Alioto T."/>
            <person name="Alioto T."/>
            <person name="Gomez Garrido J."/>
        </authorList>
    </citation>
    <scope>NUCLEOTIDE SEQUENCE</scope>
    <source>
        <strain evidence="1">A484AB</strain>
    </source>
</reference>
<gene>
    <name evidence="1" type="ORF">PACLA_8A051910</name>
</gene>
<protein>
    <submittedName>
        <fullName evidence="1">Uncharacterized protein</fullName>
    </submittedName>
</protein>
<organism evidence="1 2">
    <name type="scientific">Paramuricea clavata</name>
    <name type="common">Red gorgonian</name>
    <name type="synonym">Violescent sea-whip</name>
    <dbReference type="NCBI Taxonomy" id="317549"/>
    <lineage>
        <taxon>Eukaryota</taxon>
        <taxon>Metazoa</taxon>
        <taxon>Cnidaria</taxon>
        <taxon>Anthozoa</taxon>
        <taxon>Octocorallia</taxon>
        <taxon>Malacalcyonacea</taxon>
        <taxon>Plexauridae</taxon>
        <taxon>Paramuricea</taxon>
    </lineage>
</organism>